<evidence type="ECO:0000313" key="3">
    <source>
        <dbReference type="Proteomes" id="UP000196877"/>
    </source>
</evidence>
<evidence type="ECO:0000256" key="1">
    <source>
        <dbReference type="SAM" id="Phobius"/>
    </source>
</evidence>
<feature type="transmembrane region" description="Helical" evidence="1">
    <location>
        <begin position="100"/>
        <end position="119"/>
    </location>
</feature>
<keyword evidence="1" id="KW-0472">Membrane</keyword>
<gene>
    <name evidence="2" type="ORF">S101395_02717</name>
</gene>
<accession>A0ABM6LIR1</accession>
<organism evidence="2 3">
    <name type="scientific">Bacillus sonorensis</name>
    <dbReference type="NCBI Taxonomy" id="119858"/>
    <lineage>
        <taxon>Bacteria</taxon>
        <taxon>Bacillati</taxon>
        <taxon>Bacillota</taxon>
        <taxon>Bacilli</taxon>
        <taxon>Bacillales</taxon>
        <taxon>Bacillaceae</taxon>
        <taxon>Bacillus</taxon>
    </lineage>
</organism>
<evidence type="ECO:0000313" key="2">
    <source>
        <dbReference type="EMBL" id="ASB89224.1"/>
    </source>
</evidence>
<dbReference type="Pfam" id="PF17094">
    <property type="entry name" value="UPF0715"/>
    <property type="match status" value="1"/>
</dbReference>
<dbReference type="Proteomes" id="UP000196877">
    <property type="component" value="Chromosome"/>
</dbReference>
<feature type="transmembrane region" description="Helical" evidence="1">
    <location>
        <begin position="28"/>
        <end position="54"/>
    </location>
</feature>
<dbReference type="EMBL" id="CP021920">
    <property type="protein sequence ID" value="ASB89224.1"/>
    <property type="molecule type" value="Genomic_DNA"/>
</dbReference>
<dbReference type="InterPro" id="IPR031374">
    <property type="entry name" value="UPF0715"/>
</dbReference>
<reference evidence="2 3" key="1">
    <citation type="submission" date="2017-06" db="EMBL/GenBank/DDBJ databases">
        <title>Genome sequence of Bacillus sonorensis strain SRCM101395.</title>
        <authorList>
            <person name="Cho S.H."/>
        </authorList>
    </citation>
    <scope>NUCLEOTIDE SEQUENCE [LARGE SCALE GENOMIC DNA]</scope>
    <source>
        <strain evidence="2 3">SRCM101395</strain>
    </source>
</reference>
<dbReference type="RefSeq" id="WP_006640469.1">
    <property type="nucleotide sequence ID" value="NZ_BORD01000006.1"/>
</dbReference>
<protein>
    <submittedName>
        <fullName evidence="2">UPF0715 membrane protein YwlA</fullName>
    </submittedName>
</protein>
<dbReference type="GeneID" id="92853334"/>
<proteinExistence type="predicted"/>
<keyword evidence="1" id="KW-1133">Transmembrane helix</keyword>
<keyword evidence="1" id="KW-0812">Transmembrane</keyword>
<sequence>MKKRNLAATLLFSSLTLGFIQYYNVGLFSMTFLIIAFAVYFFIPLLIFAVPLQYFLNKKPKKFSPVYFLVYLLMSLAANFLIFYLMSKPFQPPLHTRTEIYWYGVVSGIVYWLWDSICAQKKNTGQ</sequence>
<keyword evidence="3" id="KW-1185">Reference proteome</keyword>
<feature type="transmembrane region" description="Helical" evidence="1">
    <location>
        <begin position="66"/>
        <end position="85"/>
    </location>
</feature>
<name>A0ABM6LIR1_9BACI</name>